<dbReference type="GO" id="GO:0005789">
    <property type="term" value="C:endoplasmic reticulum membrane"/>
    <property type="evidence" value="ECO:0007669"/>
    <property type="project" value="TreeGrafter"/>
</dbReference>
<dbReference type="InterPro" id="IPR051869">
    <property type="entry name" value="STARD3"/>
</dbReference>
<feature type="domain" description="START" evidence="2">
    <location>
        <begin position="104"/>
        <end position="204"/>
    </location>
</feature>
<dbReference type="GO" id="GO:0008289">
    <property type="term" value="F:lipid binding"/>
    <property type="evidence" value="ECO:0007669"/>
    <property type="project" value="InterPro"/>
</dbReference>
<evidence type="ECO:0000256" key="1">
    <source>
        <dbReference type="SAM" id="Phobius"/>
    </source>
</evidence>
<dbReference type="InterPro" id="IPR002913">
    <property type="entry name" value="START_lipid-bd_dom"/>
</dbReference>
<organism evidence="3">
    <name type="scientific">Ascaris suum</name>
    <name type="common">Pig roundworm</name>
    <name type="synonym">Ascaris lumbricoides</name>
    <dbReference type="NCBI Taxonomy" id="6253"/>
    <lineage>
        <taxon>Eukaryota</taxon>
        <taxon>Metazoa</taxon>
        <taxon>Ecdysozoa</taxon>
        <taxon>Nematoda</taxon>
        <taxon>Chromadorea</taxon>
        <taxon>Rhabditida</taxon>
        <taxon>Spirurina</taxon>
        <taxon>Ascaridomorpha</taxon>
        <taxon>Ascaridoidea</taxon>
        <taxon>Ascarididae</taxon>
        <taxon>Ascaris</taxon>
    </lineage>
</organism>
<sequence>MFVHFLQSSLAFTLISILHTAFNVTRPYYFICFISFAVRSFFLLFVFFKLSVHSGLLNSDCNYCRNYTFYKVRSEYSQFDSFESRGDTFFEDAKFQYANRDILIVKGRDFLITRMHRKLDKGYITAGRSFELADIPETRANVRGNLILGAGRFTPKDSDPNVTIIDYVLSIDLKGAIPKPVVNQFMARLMLKDVVELRKHIATL</sequence>
<evidence type="ECO:0000313" key="3">
    <source>
        <dbReference type="EMBL" id="ADY48458.1"/>
    </source>
</evidence>
<dbReference type="InterPro" id="IPR023393">
    <property type="entry name" value="START-like_dom_sf"/>
</dbReference>
<dbReference type="Gene3D" id="3.30.530.20">
    <property type="match status" value="1"/>
</dbReference>
<accession>F1LEA4</accession>
<dbReference type="GO" id="GO:0099044">
    <property type="term" value="P:vesicle tethering to endoplasmic reticulum"/>
    <property type="evidence" value="ECO:0007669"/>
    <property type="project" value="TreeGrafter"/>
</dbReference>
<dbReference type="GO" id="GO:0140284">
    <property type="term" value="C:endoplasmic reticulum-endosome membrane contact site"/>
    <property type="evidence" value="ECO:0007669"/>
    <property type="project" value="TreeGrafter"/>
</dbReference>
<dbReference type="Pfam" id="PF01852">
    <property type="entry name" value="START"/>
    <property type="match status" value="1"/>
</dbReference>
<reference evidence="3" key="1">
    <citation type="journal article" date="2011" name="Genome Res.">
        <title>Deep small RNA sequencing from the nematode Ascaris reveals conservation, functional diversification, and novel developmental profiles.</title>
        <authorList>
            <person name="Wang J."/>
            <person name="Czech B."/>
            <person name="Crunk A."/>
            <person name="Wallace A."/>
            <person name="Mitreva M."/>
            <person name="Hannon G.J."/>
            <person name="Davis R.E."/>
        </authorList>
    </citation>
    <scope>NUCLEOTIDE SEQUENCE</scope>
</reference>
<protein>
    <recommendedName>
        <fullName evidence="2">START domain-containing protein</fullName>
    </recommendedName>
</protein>
<dbReference type="PANTHER" id="PTHR46121">
    <property type="entry name" value="STEROIDOGENIC ACUTE REGULATORY PROTEIN-LIKE"/>
    <property type="match status" value="1"/>
</dbReference>
<keyword evidence="1" id="KW-0812">Transmembrane</keyword>
<dbReference type="EMBL" id="JI180343">
    <property type="protein sequence ID" value="ADY48458.1"/>
    <property type="molecule type" value="mRNA"/>
</dbReference>
<dbReference type="GO" id="GO:0005765">
    <property type="term" value="C:lysosomal membrane"/>
    <property type="evidence" value="ECO:0007669"/>
    <property type="project" value="TreeGrafter"/>
</dbReference>
<dbReference type="PROSITE" id="PS50848">
    <property type="entry name" value="START"/>
    <property type="match status" value="1"/>
</dbReference>
<name>F1LEA4_ASCSU</name>
<dbReference type="PANTHER" id="PTHR46121:SF3">
    <property type="entry name" value="STEROIDOGENIC ACUTE REGULATORY-LIKE PROTEIN 1"/>
    <property type="match status" value="1"/>
</dbReference>
<dbReference type="CDD" id="cd00177">
    <property type="entry name" value="START"/>
    <property type="match status" value="1"/>
</dbReference>
<proteinExistence type="evidence at transcript level"/>
<keyword evidence="1" id="KW-0472">Membrane</keyword>
<dbReference type="AlphaFoldDB" id="F1LEA4"/>
<dbReference type="GO" id="GO:0031902">
    <property type="term" value="C:late endosome membrane"/>
    <property type="evidence" value="ECO:0007669"/>
    <property type="project" value="TreeGrafter"/>
</dbReference>
<evidence type="ECO:0000259" key="2">
    <source>
        <dbReference type="PROSITE" id="PS50848"/>
    </source>
</evidence>
<keyword evidence="1" id="KW-1133">Transmembrane helix</keyword>
<dbReference type="SUPFAM" id="SSF55961">
    <property type="entry name" value="Bet v1-like"/>
    <property type="match status" value="1"/>
</dbReference>
<feature type="transmembrane region" description="Helical" evidence="1">
    <location>
        <begin position="5"/>
        <end position="22"/>
    </location>
</feature>
<feature type="transmembrane region" description="Helical" evidence="1">
    <location>
        <begin position="28"/>
        <end position="48"/>
    </location>
</feature>